<dbReference type="EMBL" id="DACUGV010000001">
    <property type="protein sequence ID" value="HAT7591563.1"/>
    <property type="molecule type" value="Genomic_DNA"/>
</dbReference>
<accession>A0AA37Z7V7</accession>
<dbReference type="Proteomes" id="UP000867745">
    <property type="component" value="Unassembled WGS sequence"/>
</dbReference>
<evidence type="ECO:0000256" key="1">
    <source>
        <dbReference type="ARBA" id="ARBA00022679"/>
    </source>
</evidence>
<proteinExistence type="predicted"/>
<keyword evidence="1" id="KW-0808">Transferase</keyword>
<dbReference type="PANTHER" id="PTHR42811">
    <property type="entry name" value="SERINE ACETYLTRANSFERASE"/>
    <property type="match status" value="1"/>
</dbReference>
<reference evidence="4" key="2">
    <citation type="submission" date="2020-11" db="EMBL/GenBank/DDBJ databases">
        <authorList>
            <consortium name="NCBI Pathogen Detection Project"/>
        </authorList>
    </citation>
    <scope>NUCLEOTIDE SEQUENCE</scope>
    <source>
        <strain evidence="4">RS189</strain>
    </source>
</reference>
<protein>
    <submittedName>
        <fullName evidence="4">Serine acetyltransferase</fullName>
    </submittedName>
</protein>
<evidence type="ECO:0000256" key="2">
    <source>
        <dbReference type="ARBA" id="ARBA00022737"/>
    </source>
</evidence>
<evidence type="ECO:0000313" key="5">
    <source>
        <dbReference type="Proteomes" id="UP000867745"/>
    </source>
</evidence>
<keyword evidence="2" id="KW-0677">Repeat</keyword>
<dbReference type="InterPro" id="IPR018357">
    <property type="entry name" value="Hexapep_transf_CS"/>
</dbReference>
<gene>
    <name evidence="4" type="ORF">JAW44_001273</name>
</gene>
<keyword evidence="3" id="KW-0012">Acyltransferase</keyword>
<evidence type="ECO:0000256" key="3">
    <source>
        <dbReference type="ARBA" id="ARBA00023315"/>
    </source>
</evidence>
<organism evidence="4 5">
    <name type="scientific">Citrobacter werkmanii</name>
    <dbReference type="NCBI Taxonomy" id="67827"/>
    <lineage>
        <taxon>Bacteria</taxon>
        <taxon>Pseudomonadati</taxon>
        <taxon>Pseudomonadota</taxon>
        <taxon>Gammaproteobacteria</taxon>
        <taxon>Enterobacterales</taxon>
        <taxon>Enterobacteriaceae</taxon>
        <taxon>Citrobacter</taxon>
        <taxon>Citrobacter freundii complex</taxon>
    </lineage>
</organism>
<dbReference type="SUPFAM" id="SSF51161">
    <property type="entry name" value="Trimeric LpxA-like enzymes"/>
    <property type="match status" value="1"/>
</dbReference>
<dbReference type="InterPro" id="IPR011004">
    <property type="entry name" value="Trimer_LpxA-like_sf"/>
</dbReference>
<name>A0AA37Z7V7_9ENTR</name>
<dbReference type="GO" id="GO:0016747">
    <property type="term" value="F:acyltransferase activity, transferring groups other than amino-acyl groups"/>
    <property type="evidence" value="ECO:0007669"/>
    <property type="project" value="UniProtKB-ARBA"/>
</dbReference>
<evidence type="ECO:0000313" key="4">
    <source>
        <dbReference type="EMBL" id="HAT7591563.1"/>
    </source>
</evidence>
<dbReference type="AlphaFoldDB" id="A0AA37Z7V7"/>
<dbReference type="PROSITE" id="PS00101">
    <property type="entry name" value="HEXAPEP_TRANSFERASES"/>
    <property type="match status" value="1"/>
</dbReference>
<dbReference type="InterPro" id="IPR001451">
    <property type="entry name" value="Hexapep"/>
</dbReference>
<comment type="caution">
    <text evidence="4">The sequence shown here is derived from an EMBL/GenBank/DDBJ whole genome shotgun (WGS) entry which is preliminary data.</text>
</comment>
<dbReference type="Gene3D" id="2.160.10.10">
    <property type="entry name" value="Hexapeptide repeat proteins"/>
    <property type="match status" value="2"/>
</dbReference>
<dbReference type="RefSeq" id="WP_159122005.1">
    <property type="nucleotide sequence ID" value="NZ_VDJN01000014.1"/>
</dbReference>
<reference evidence="4" key="1">
    <citation type="journal article" date="2018" name="Genome Biol.">
        <title>SKESA: strategic k-mer extension for scrupulous assemblies.</title>
        <authorList>
            <person name="Souvorov A."/>
            <person name="Agarwala R."/>
            <person name="Lipman D.J."/>
        </authorList>
    </citation>
    <scope>NUCLEOTIDE SEQUENCE</scope>
    <source>
        <strain evidence="4">RS189</strain>
    </source>
</reference>
<sequence length="192" mass="21508">MKTISIITFLLSKKSKSLKQMWRDEITPKGKITPLRLLIAHRCRTRHFLMWWRLANQMYIHGNKSQKRAAKKINWALQFKYASEIGLRASIGKKPNFVHLTGVVISDAVRIGNNAIIHQNVTIGVRDDDDHSVATIGNNVTIGANSCIIGGVIIGDNVKIGAMSMVLSNIDNDSTYICKIHPVTFQNKCIQN</sequence>
<dbReference type="Pfam" id="PF00132">
    <property type="entry name" value="Hexapep"/>
    <property type="match status" value="1"/>
</dbReference>